<dbReference type="InterPro" id="IPR019832">
    <property type="entry name" value="Mn/Fe_SOD_C"/>
</dbReference>
<dbReference type="GO" id="GO:0005737">
    <property type="term" value="C:cytoplasm"/>
    <property type="evidence" value="ECO:0007669"/>
    <property type="project" value="TreeGrafter"/>
</dbReference>
<dbReference type="VEuPathDB" id="FungiDB:CTRG_02366"/>
<evidence type="ECO:0000313" key="5">
    <source>
        <dbReference type="Proteomes" id="UP000002037"/>
    </source>
</evidence>
<dbReference type="GeneID" id="8301651"/>
<keyword evidence="5" id="KW-1185">Reference proteome</keyword>
<evidence type="ECO:0000256" key="2">
    <source>
        <dbReference type="SAM" id="MobiDB-lite"/>
    </source>
</evidence>
<reference evidence="4 5" key="1">
    <citation type="journal article" date="2009" name="Nature">
        <title>Evolution of pathogenicity and sexual reproduction in eight Candida genomes.</title>
        <authorList>
            <person name="Butler G."/>
            <person name="Rasmussen M.D."/>
            <person name="Lin M.F."/>
            <person name="Santos M.A."/>
            <person name="Sakthikumar S."/>
            <person name="Munro C.A."/>
            <person name="Rheinbay E."/>
            <person name="Grabherr M."/>
            <person name="Forche A."/>
            <person name="Reedy J.L."/>
            <person name="Agrafioti I."/>
            <person name="Arnaud M.B."/>
            <person name="Bates S."/>
            <person name="Brown A.J."/>
            <person name="Brunke S."/>
            <person name="Costanzo M.C."/>
            <person name="Fitzpatrick D.A."/>
            <person name="de Groot P.W."/>
            <person name="Harris D."/>
            <person name="Hoyer L.L."/>
            <person name="Hube B."/>
            <person name="Klis F.M."/>
            <person name="Kodira C."/>
            <person name="Lennard N."/>
            <person name="Logue M.E."/>
            <person name="Martin R."/>
            <person name="Neiman A.M."/>
            <person name="Nikolaou E."/>
            <person name="Quail M.A."/>
            <person name="Quinn J."/>
            <person name="Santos M.C."/>
            <person name="Schmitzberger F.F."/>
            <person name="Sherlock G."/>
            <person name="Shah P."/>
            <person name="Silverstein K.A."/>
            <person name="Skrzypek M.S."/>
            <person name="Soll D."/>
            <person name="Staggs R."/>
            <person name="Stansfield I."/>
            <person name="Stumpf M.P."/>
            <person name="Sudbery P.E."/>
            <person name="Srikantha T."/>
            <person name="Zeng Q."/>
            <person name="Berman J."/>
            <person name="Berriman M."/>
            <person name="Heitman J."/>
            <person name="Gow N.A."/>
            <person name="Lorenz M.C."/>
            <person name="Birren B.W."/>
            <person name="Kellis M."/>
            <person name="Cuomo C.A."/>
        </authorList>
    </citation>
    <scope>NUCLEOTIDE SEQUENCE [LARGE SCALE GENOMIC DNA]</scope>
    <source>
        <strain evidence="5">ATCC MYA-3404 / T1</strain>
    </source>
</reference>
<dbReference type="eggNOG" id="KOG0876">
    <property type="taxonomic scope" value="Eukaryota"/>
</dbReference>
<dbReference type="SUPFAM" id="SSF46609">
    <property type="entry name" value="Fe,Mn superoxide dismutase (SOD), N-terminal domain"/>
    <property type="match status" value="1"/>
</dbReference>
<dbReference type="AlphaFoldDB" id="C5MA54"/>
<dbReference type="STRING" id="294747.C5MA54"/>
<dbReference type="InterPro" id="IPR036324">
    <property type="entry name" value="Mn/Fe_SOD_N_sf"/>
</dbReference>
<feature type="compositionally biased region" description="Basic and acidic residues" evidence="2">
    <location>
        <begin position="284"/>
        <end position="293"/>
    </location>
</feature>
<dbReference type="HOGENOM" id="CLU_057349_0_0_1"/>
<dbReference type="Proteomes" id="UP000002037">
    <property type="component" value="Unassembled WGS sequence"/>
</dbReference>
<dbReference type="InterPro" id="IPR036314">
    <property type="entry name" value="SOD_C_sf"/>
</dbReference>
<proteinExistence type="predicted"/>
<dbReference type="KEGG" id="ctp:CTRG_02366"/>
<evidence type="ECO:0000256" key="1">
    <source>
        <dbReference type="ARBA" id="ARBA00037226"/>
    </source>
</evidence>
<dbReference type="EMBL" id="GG692397">
    <property type="protein sequence ID" value="EER33548.1"/>
    <property type="molecule type" value="Genomic_DNA"/>
</dbReference>
<dbReference type="SUPFAM" id="SSF54719">
    <property type="entry name" value="Fe,Mn superoxide dismutase (SOD), C-terminal domain"/>
    <property type="match status" value="1"/>
</dbReference>
<evidence type="ECO:0000313" key="4">
    <source>
        <dbReference type="EMBL" id="EER33548.1"/>
    </source>
</evidence>
<dbReference type="Gene3D" id="3.55.40.20">
    <property type="entry name" value="Iron/manganese superoxide dismutase, C-terminal domain"/>
    <property type="match status" value="1"/>
</dbReference>
<dbReference type="PANTHER" id="PTHR43595:SF1">
    <property type="entry name" value="SMALL RIBOSOMAL SUBUNIT PROTEIN MS43"/>
    <property type="match status" value="1"/>
</dbReference>
<comment type="function">
    <text evidence="1">Component of the mitochondrial ribosome (mitoribosome), a dedicated translation machinery responsible for the synthesis of mitochondrial genome-encoded proteins, including at least some of the essential transmembrane subunits of the mitochondrial respiratory chain. The mitoribosomes are attached to the mitochondrial inner membrane and translation products are cotranslationally integrated into the membrane.</text>
</comment>
<name>C5MA54_CANTT</name>
<sequence>MSFESVNWKQIFLVQRVRAQKKRKKFIMEKKIFLSFDRLKFFNYHSIQSFYYNMLGRSLVFRRSISTSFSLPVHKTLEVLKATNANFEGLFSHKAVDQLWFDRGQQLVQNLNQYLAQTNTISDKEYTLNEIISLSMNRPELFHIHKNASNLYNLTFFFENIRQLDTPPANIVPPTKEALLATPSDEFTNKPMDVSLVDWINHSFGSVQELRNLLINSAKGIKGDGTVWLVAESTMSENYLNKSNFSSPMFHNLAVVNTYNGGMIDDAERSGQVNRMKTLLEKNQQEQEQEKESNANSELELGSTEQAELETAFHNKRLVPALAIDVSPRNYLLDYGVYGKQKYLENVWECIDWDVVSRRLPERSKQVITV</sequence>
<dbReference type="OrthoDB" id="275227at2759"/>
<dbReference type="RefSeq" id="XP_002548069.1">
    <property type="nucleotide sequence ID" value="XM_002548023.1"/>
</dbReference>
<dbReference type="GO" id="GO:0004784">
    <property type="term" value="F:superoxide dismutase activity"/>
    <property type="evidence" value="ECO:0007669"/>
    <property type="project" value="InterPro"/>
</dbReference>
<evidence type="ECO:0000259" key="3">
    <source>
        <dbReference type="Pfam" id="PF02777"/>
    </source>
</evidence>
<feature type="region of interest" description="Disordered" evidence="2">
    <location>
        <begin position="284"/>
        <end position="304"/>
    </location>
</feature>
<gene>
    <name evidence="4" type="ORF">CTRG_02366</name>
</gene>
<accession>C5MA54</accession>
<dbReference type="PANTHER" id="PTHR43595">
    <property type="entry name" value="37S RIBOSOMAL PROTEIN S26, MITOCHONDRIAL"/>
    <property type="match status" value="1"/>
</dbReference>
<dbReference type="Pfam" id="PF02777">
    <property type="entry name" value="Sod_Fe_C"/>
    <property type="match status" value="1"/>
</dbReference>
<organism evidence="4 5">
    <name type="scientific">Candida tropicalis (strain ATCC MYA-3404 / T1)</name>
    <name type="common">Yeast</name>
    <dbReference type="NCBI Taxonomy" id="294747"/>
    <lineage>
        <taxon>Eukaryota</taxon>
        <taxon>Fungi</taxon>
        <taxon>Dikarya</taxon>
        <taxon>Ascomycota</taxon>
        <taxon>Saccharomycotina</taxon>
        <taxon>Pichiomycetes</taxon>
        <taxon>Debaryomycetaceae</taxon>
        <taxon>Candida/Lodderomyces clade</taxon>
        <taxon>Candida</taxon>
    </lineage>
</organism>
<dbReference type="GO" id="GO:0046872">
    <property type="term" value="F:metal ion binding"/>
    <property type="evidence" value="ECO:0007669"/>
    <property type="project" value="InterPro"/>
</dbReference>
<protein>
    <recommendedName>
        <fullName evidence="3">Manganese/iron superoxide dismutase C-terminal domain-containing protein</fullName>
    </recommendedName>
</protein>
<feature type="domain" description="Manganese/iron superoxide dismutase C-terminal" evidence="3">
    <location>
        <begin position="296"/>
        <end position="359"/>
    </location>
</feature>